<name>A0A976N2L1_9VIRU</name>
<evidence type="ECO:0000313" key="2">
    <source>
        <dbReference type="EMBL" id="UPW42052.1"/>
    </source>
</evidence>
<sequence length="501" mass="59170">MCYHYHTIKNPYTGHEIETTCGRCKPCLEIKANSRQSKIYKHSILNSENLCLFFTNDYSNDYIPYIFRSDIDKLFSSNYELPIYRDSNRRFIFDRHTGKSRLKQIKNTDSHGNIKPFVVGKIEDVEEMSFIKHTSDLFKIPGIVKNKSFDSEKIPVSLSSDFSLFVKRLRRYLSYYGLPALLSYYRVSEYGPTTFRPHFHCLLWFSVTFSSTDPALLSKLKKAVCKAWPYSDLSEDDRKISIARNPAAYVSSYMSMPTECSSFYYSRTIRPKSSHSQGFAFSSKKDPSLVLELIRRGDILFHEKYINKKGELVEVDDFIPDYILRRLFPVFRGYYKLDDFSLRLFITDEHFRRKISYINGMSESEYDSITRSFNRACGLFGLSSLSEYADVYNRFRVIRRQYFSTLKYSSLAEFEPESFLKTFYEAPSIFFMMQRKFVKRDFHFFDDVYESNKKSIDEFIGKYGVDKSDYPTVSSMNERLSSQFDSKLKIRRESYYKSLIK</sequence>
<dbReference type="Pfam" id="PF23343">
    <property type="entry name" value="REP_ORF2-G2P"/>
    <property type="match status" value="1"/>
</dbReference>
<proteinExistence type="predicted"/>
<dbReference type="EMBL" id="OM869715">
    <property type="protein sequence ID" value="UPW42052.1"/>
    <property type="molecule type" value="Genomic_DNA"/>
</dbReference>
<feature type="domain" description="Replication-associated protein ORF2/G2P" evidence="1">
    <location>
        <begin position="160"/>
        <end position="255"/>
    </location>
</feature>
<dbReference type="InterPro" id="IPR056906">
    <property type="entry name" value="ORF2/G2P_dom"/>
</dbReference>
<evidence type="ECO:0000259" key="1">
    <source>
        <dbReference type="Pfam" id="PF23343"/>
    </source>
</evidence>
<protein>
    <submittedName>
        <fullName evidence="2">Replication initiator protein</fullName>
    </submittedName>
</protein>
<reference evidence="2" key="1">
    <citation type="submission" date="2022-02" db="EMBL/GenBank/DDBJ databases">
        <title>Towards deciphering the DNA virus diversity associated with rodent species in the families Cricetidae and Heteromyidae.</title>
        <authorList>
            <person name="Lund M."/>
            <person name="Larsen B.B."/>
            <person name="Gryseels S."/>
            <person name="Kraberger S."/>
            <person name="Rowsey D.M."/>
            <person name="Steger L."/>
            <person name="Yule K.M."/>
            <person name="Upham N.S."/>
            <person name="Worobey M."/>
            <person name="Van Doorslaer K."/>
            <person name="Varsani A."/>
        </authorList>
    </citation>
    <scope>NUCLEOTIDE SEQUENCE</scope>
    <source>
        <strain evidence="2">NeonRodF1_11</strain>
    </source>
</reference>
<accession>A0A976N2L1</accession>
<organism evidence="2">
    <name type="scientific">Dipodfec virus RodF1_11</name>
    <dbReference type="NCBI Taxonomy" id="2929288"/>
    <lineage>
        <taxon>Viruses</taxon>
        <taxon>Monodnaviria</taxon>
        <taxon>Sangervirae</taxon>
        <taxon>Phixviricota</taxon>
        <taxon>Malgrandaviricetes</taxon>
        <taxon>Petitvirales</taxon>
        <taxon>Microviridae</taxon>
    </lineage>
</organism>